<reference evidence="5 6" key="1">
    <citation type="journal article" date="2016" name="Nat. Commun.">
        <title>Thousands of microbial genomes shed light on interconnected biogeochemical processes in an aquifer system.</title>
        <authorList>
            <person name="Anantharaman K."/>
            <person name="Brown C.T."/>
            <person name="Hug L.A."/>
            <person name="Sharon I."/>
            <person name="Castelle C.J."/>
            <person name="Probst A.J."/>
            <person name="Thomas B.C."/>
            <person name="Singh A."/>
            <person name="Wilkins M.J."/>
            <person name="Karaoz U."/>
            <person name="Brodie E.L."/>
            <person name="Williams K.H."/>
            <person name="Hubbard S.S."/>
            <person name="Banfield J.F."/>
        </authorList>
    </citation>
    <scope>NUCLEOTIDE SEQUENCE [LARGE SCALE GENOMIC DNA]</scope>
</reference>
<dbReference type="PANTHER" id="PTHR48078:SF6">
    <property type="entry name" value="L-THREONINE DEHYDRATASE CATABOLIC TDCB"/>
    <property type="match status" value="1"/>
</dbReference>
<dbReference type="InterPro" id="IPR001926">
    <property type="entry name" value="TrpB-like_PALP"/>
</dbReference>
<evidence type="ECO:0000313" key="6">
    <source>
        <dbReference type="Proteomes" id="UP000177092"/>
    </source>
</evidence>
<gene>
    <name evidence="5" type="ORF">A3D03_04420</name>
</gene>
<dbReference type="GO" id="GO:0003941">
    <property type="term" value="F:L-serine ammonia-lyase activity"/>
    <property type="evidence" value="ECO:0007669"/>
    <property type="project" value="TreeGrafter"/>
</dbReference>
<dbReference type="InterPro" id="IPR050147">
    <property type="entry name" value="Ser/Thr_Dehydratase"/>
</dbReference>
<protein>
    <recommendedName>
        <fullName evidence="4">Tryptophan synthase beta chain-like PALP domain-containing protein</fullName>
    </recommendedName>
</protein>
<dbReference type="STRING" id="1798384.A3D03_04420"/>
<comment type="cofactor">
    <cofactor evidence="1">
        <name>pyridoxal 5'-phosphate</name>
        <dbReference type="ChEBI" id="CHEBI:597326"/>
    </cofactor>
</comment>
<evidence type="ECO:0000313" key="5">
    <source>
        <dbReference type="EMBL" id="OGG19747.1"/>
    </source>
</evidence>
<keyword evidence="3" id="KW-0456">Lyase</keyword>
<dbReference type="GO" id="GO:0009097">
    <property type="term" value="P:isoleucine biosynthetic process"/>
    <property type="evidence" value="ECO:0007669"/>
    <property type="project" value="TreeGrafter"/>
</dbReference>
<comment type="caution">
    <text evidence="5">The sequence shown here is derived from an EMBL/GenBank/DDBJ whole genome shotgun (WGS) entry which is preliminary data.</text>
</comment>
<dbReference type="Proteomes" id="UP000177092">
    <property type="component" value="Unassembled WGS sequence"/>
</dbReference>
<feature type="domain" description="Tryptophan synthase beta chain-like PALP" evidence="4">
    <location>
        <begin position="26"/>
        <end position="289"/>
    </location>
</feature>
<dbReference type="AlphaFoldDB" id="A0A1F6A635"/>
<dbReference type="Gene3D" id="3.40.50.1100">
    <property type="match status" value="2"/>
</dbReference>
<name>A0A1F6A635_9BACT</name>
<dbReference type="EMBL" id="MFJN01000070">
    <property type="protein sequence ID" value="OGG19747.1"/>
    <property type="molecule type" value="Genomic_DNA"/>
</dbReference>
<organism evidence="5 6">
    <name type="scientific">Candidatus Gottesmanbacteria bacterium RIFCSPHIGHO2_02_FULL_40_13</name>
    <dbReference type="NCBI Taxonomy" id="1798384"/>
    <lineage>
        <taxon>Bacteria</taxon>
        <taxon>Candidatus Gottesmaniibacteriota</taxon>
    </lineage>
</organism>
<accession>A0A1F6A635</accession>
<dbReference type="Pfam" id="PF00291">
    <property type="entry name" value="PALP"/>
    <property type="match status" value="1"/>
</dbReference>
<dbReference type="SUPFAM" id="SSF53686">
    <property type="entry name" value="Tryptophan synthase beta subunit-like PLP-dependent enzymes"/>
    <property type="match status" value="1"/>
</dbReference>
<evidence type="ECO:0000259" key="4">
    <source>
        <dbReference type="Pfam" id="PF00291"/>
    </source>
</evidence>
<dbReference type="GO" id="GO:0006567">
    <property type="term" value="P:L-threonine catabolic process"/>
    <property type="evidence" value="ECO:0007669"/>
    <property type="project" value="TreeGrafter"/>
</dbReference>
<dbReference type="GO" id="GO:0004794">
    <property type="term" value="F:threonine deaminase activity"/>
    <property type="evidence" value="ECO:0007669"/>
    <property type="project" value="TreeGrafter"/>
</dbReference>
<evidence type="ECO:0000256" key="3">
    <source>
        <dbReference type="ARBA" id="ARBA00023239"/>
    </source>
</evidence>
<evidence type="ECO:0000256" key="1">
    <source>
        <dbReference type="ARBA" id="ARBA00001933"/>
    </source>
</evidence>
<dbReference type="PANTHER" id="PTHR48078">
    <property type="entry name" value="THREONINE DEHYDRATASE, MITOCHONDRIAL-RELATED"/>
    <property type="match status" value="1"/>
</dbReference>
<dbReference type="GO" id="GO:0006565">
    <property type="term" value="P:L-serine catabolic process"/>
    <property type="evidence" value="ECO:0007669"/>
    <property type="project" value="TreeGrafter"/>
</dbReference>
<keyword evidence="2" id="KW-0663">Pyridoxal phosphate</keyword>
<proteinExistence type="predicted"/>
<evidence type="ECO:0000256" key="2">
    <source>
        <dbReference type="ARBA" id="ARBA00022898"/>
    </source>
</evidence>
<dbReference type="InterPro" id="IPR036052">
    <property type="entry name" value="TrpB-like_PALP_sf"/>
</dbReference>
<sequence>MMTIQDQQGIWKYERFFPDVSAKNRITLGEGATPLLKIEDIYFKCEYKNPTGSVKDRGLAYQVSKLLENKIKFAVISSSGNAGISAASYCRQAKVKLTVFISPRINRAKFKILKGFKAKIIMTLKPISSAIKYAKEFKAYNLRPSTDFHAVTGFSTITYEISEDLPEADAIFMPVSSGTALVGIERGIIKLGKSIALHAVQTGAVHPIGEIYDKNYVQQDHSIADAIVARVIPRRLQILQAIRASHGSGWVVTDDQIVRAYKWLKEHDIICSYEGAVSLAGYWKAKEKGFNYKYPVCLLTGSYYI</sequence>